<feature type="transmembrane region" description="Helical" evidence="2">
    <location>
        <begin position="91"/>
        <end position="115"/>
    </location>
</feature>
<dbReference type="Pfam" id="PF06772">
    <property type="entry name" value="LtrA"/>
    <property type="match status" value="1"/>
</dbReference>
<feature type="transmembrane region" description="Helical" evidence="2">
    <location>
        <begin position="360"/>
        <end position="382"/>
    </location>
</feature>
<sequence length="419" mass="44399">MTEAHPPLHHRPRRMSGRDPGEPHRASTPLELLFDLTFVVAFSQAGSQAAHLLELGHWAPAIGAFSFAVFAIAWAWINYSWLASAYDNDDVWFRLATMLAMVGVLVLALGIPPLFASIDAGVHVDNGLVVAGYVIMRTATIALWLRVAHDDPAHRATALTYAVVYGAAQVGWVALAIVNLPFAPTLAFAVALMLVELIGTVAAERRGATPWHPHHIAERYGLLVIITLGEIVLGTILAISAVVEEQGWSLDAILVAFGGTLLVFGLWWVYFMMPSGEVLARRHRDGFTWSAFAWGYGHLVIFGSIAATGAGLHVAANSIEGLAHIGATAALLTVAVPVAVFIGALLALQSLLLRRFDPFQVLLSALAILVLGAAAVAVAAGLSLAEGIAITACAPVVVVIGFESVGHRRQARALARALA</sequence>
<dbReference type="Proteomes" id="UP000832097">
    <property type="component" value="Chromosome"/>
</dbReference>
<feature type="transmembrane region" description="Helical" evidence="2">
    <location>
        <begin position="159"/>
        <end position="178"/>
    </location>
</feature>
<evidence type="ECO:0000313" key="4">
    <source>
        <dbReference type="Proteomes" id="UP000832097"/>
    </source>
</evidence>
<keyword evidence="4" id="KW-1185">Reference proteome</keyword>
<dbReference type="PANTHER" id="PTHR36840">
    <property type="entry name" value="BLL5714 PROTEIN"/>
    <property type="match status" value="1"/>
</dbReference>
<dbReference type="InterPro" id="IPR010640">
    <property type="entry name" value="Low_temperature_requirement_A"/>
</dbReference>
<reference evidence="3 4" key="1">
    <citation type="submission" date="2022-03" db="EMBL/GenBank/DDBJ databases">
        <title>Mucilaginibacter sp. isolated from the gut of Protaetia brevitarsis seulensis larvae.</title>
        <authorList>
            <person name="Won M."/>
            <person name="Kim S.-J."/>
            <person name="Kwon S.-W."/>
        </authorList>
    </citation>
    <scope>NUCLEOTIDE SEQUENCE [LARGE SCALE GENOMIC DNA]</scope>
    <source>
        <strain evidence="3 4">CFWR-12</strain>
    </source>
</reference>
<feature type="transmembrane region" description="Helical" evidence="2">
    <location>
        <begin position="248"/>
        <end position="270"/>
    </location>
</feature>
<evidence type="ECO:0000256" key="2">
    <source>
        <dbReference type="SAM" id="Phobius"/>
    </source>
</evidence>
<proteinExistence type="predicted"/>
<name>A0ABY4BZP5_9MICO</name>
<feature type="transmembrane region" description="Helical" evidence="2">
    <location>
        <begin position="127"/>
        <end position="147"/>
    </location>
</feature>
<evidence type="ECO:0000256" key="1">
    <source>
        <dbReference type="SAM" id="MobiDB-lite"/>
    </source>
</evidence>
<feature type="transmembrane region" description="Helical" evidence="2">
    <location>
        <begin position="388"/>
        <end position="406"/>
    </location>
</feature>
<accession>A0ABY4BZP5</accession>
<keyword evidence="2" id="KW-0472">Membrane</keyword>
<feature type="compositionally biased region" description="Basic and acidic residues" evidence="1">
    <location>
        <begin position="16"/>
        <end position="25"/>
    </location>
</feature>
<feature type="transmembrane region" description="Helical" evidence="2">
    <location>
        <begin position="58"/>
        <end position="79"/>
    </location>
</feature>
<dbReference type="PANTHER" id="PTHR36840:SF1">
    <property type="entry name" value="BLL5714 PROTEIN"/>
    <property type="match status" value="1"/>
</dbReference>
<feature type="transmembrane region" description="Helical" evidence="2">
    <location>
        <begin position="222"/>
        <end position="242"/>
    </location>
</feature>
<feature type="transmembrane region" description="Helical" evidence="2">
    <location>
        <begin position="291"/>
        <end position="316"/>
    </location>
</feature>
<organism evidence="3 4">
    <name type="scientific">Agromyces larvae</name>
    <dbReference type="NCBI Taxonomy" id="2929802"/>
    <lineage>
        <taxon>Bacteria</taxon>
        <taxon>Bacillati</taxon>
        <taxon>Actinomycetota</taxon>
        <taxon>Actinomycetes</taxon>
        <taxon>Micrococcales</taxon>
        <taxon>Microbacteriaceae</taxon>
        <taxon>Agromyces</taxon>
    </lineage>
</organism>
<dbReference type="RefSeq" id="WP_243556608.1">
    <property type="nucleotide sequence ID" value="NZ_CP094528.1"/>
</dbReference>
<dbReference type="EMBL" id="CP094528">
    <property type="protein sequence ID" value="UOE44640.1"/>
    <property type="molecule type" value="Genomic_DNA"/>
</dbReference>
<feature type="transmembrane region" description="Helical" evidence="2">
    <location>
        <begin position="322"/>
        <end position="348"/>
    </location>
</feature>
<keyword evidence="2" id="KW-0812">Transmembrane</keyword>
<evidence type="ECO:0000313" key="3">
    <source>
        <dbReference type="EMBL" id="UOE44640.1"/>
    </source>
</evidence>
<gene>
    <name evidence="3" type="ORF">MTO99_02280</name>
</gene>
<keyword evidence="2" id="KW-1133">Transmembrane helix</keyword>
<feature type="region of interest" description="Disordered" evidence="1">
    <location>
        <begin position="1"/>
        <end position="25"/>
    </location>
</feature>
<feature type="transmembrane region" description="Helical" evidence="2">
    <location>
        <begin position="184"/>
        <end position="202"/>
    </location>
</feature>
<protein>
    <submittedName>
        <fullName evidence="3">Low temperature requirement protein A</fullName>
    </submittedName>
</protein>